<dbReference type="EMBL" id="MG018927">
    <property type="protein sequence ID" value="ATW58029.1"/>
    <property type="molecule type" value="Genomic_DNA"/>
</dbReference>
<reference evidence="1 2" key="1">
    <citation type="submission" date="2017-09" db="EMBL/GenBank/DDBJ databases">
        <authorList>
            <person name="Ehlers B."/>
            <person name="Leendertz F.H."/>
        </authorList>
    </citation>
    <scope>NUCLEOTIDE SEQUENCE [LARGE SCALE GENOMIC DNA]</scope>
</reference>
<proteinExistence type="predicted"/>
<dbReference type="OrthoDB" id="39858at10239"/>
<evidence type="ECO:0000313" key="2">
    <source>
        <dbReference type="Proteomes" id="UP000241592"/>
    </source>
</evidence>
<name>A0A2H4P789_9CAUD</name>
<evidence type="ECO:0000313" key="1">
    <source>
        <dbReference type="EMBL" id="ATW58029.1"/>
    </source>
</evidence>
<protein>
    <submittedName>
        <fullName evidence="1">Uncharacterized protein</fullName>
    </submittedName>
</protein>
<dbReference type="Proteomes" id="UP000241592">
    <property type="component" value="Segment"/>
</dbReference>
<keyword evidence="2" id="KW-1185">Reference proteome</keyword>
<gene>
    <name evidence="1" type="ORF">CNR34_00096</name>
</gene>
<sequence>MNLPNAKWLDPKDAPKDGTILVLLVRFKENSTADATTAVTIGSNHFNDNEQDEWLFAGWDWNYDEWTAGLGEVIGWWPLVTPEVPVEPE</sequence>
<accession>A0A2H4P789</accession>
<organism evidence="1 2">
    <name type="scientific">Pseudomonas phage nickie</name>
    <dbReference type="NCBI Taxonomy" id="2048977"/>
    <lineage>
        <taxon>Viruses</taxon>
        <taxon>Duplodnaviria</taxon>
        <taxon>Heunggongvirae</taxon>
        <taxon>Uroviricota</taxon>
        <taxon>Caudoviricetes</taxon>
        <taxon>Nickievirus</taxon>
        <taxon>Nickievirus nickie</taxon>
    </lineage>
</organism>